<dbReference type="AlphaFoldDB" id="A0A164E6C8"/>
<feature type="non-terminal residue" evidence="2">
    <location>
        <position position="55"/>
    </location>
</feature>
<evidence type="ECO:0000313" key="2">
    <source>
        <dbReference type="EMBL" id="KZR96476.1"/>
    </source>
</evidence>
<protein>
    <submittedName>
        <fullName evidence="2">Uncharacterized protein</fullName>
    </submittedName>
</protein>
<proteinExistence type="predicted"/>
<feature type="non-terminal residue" evidence="2">
    <location>
        <position position="1"/>
    </location>
</feature>
<accession>A0A164E6C8</accession>
<keyword evidence="3" id="KW-1185">Reference proteome</keyword>
<keyword evidence="1" id="KW-0812">Transmembrane</keyword>
<organism evidence="2 3">
    <name type="scientific">Daphnia magna</name>
    <dbReference type="NCBI Taxonomy" id="35525"/>
    <lineage>
        <taxon>Eukaryota</taxon>
        <taxon>Metazoa</taxon>
        <taxon>Ecdysozoa</taxon>
        <taxon>Arthropoda</taxon>
        <taxon>Crustacea</taxon>
        <taxon>Branchiopoda</taxon>
        <taxon>Diplostraca</taxon>
        <taxon>Cladocera</taxon>
        <taxon>Anomopoda</taxon>
        <taxon>Daphniidae</taxon>
        <taxon>Daphnia</taxon>
    </lineage>
</organism>
<comment type="caution">
    <text evidence="2">The sequence shown here is derived from an EMBL/GenBank/DDBJ whole genome shotgun (WGS) entry which is preliminary data.</text>
</comment>
<evidence type="ECO:0000256" key="1">
    <source>
        <dbReference type="SAM" id="Phobius"/>
    </source>
</evidence>
<reference evidence="2 3" key="1">
    <citation type="submission" date="2016-03" db="EMBL/GenBank/DDBJ databases">
        <title>EvidentialGene: Evidence-directed Construction of Genes on Genomes.</title>
        <authorList>
            <person name="Gilbert D.G."/>
            <person name="Choi J.-H."/>
            <person name="Mockaitis K."/>
            <person name="Colbourne J."/>
            <person name="Pfrender M."/>
        </authorList>
    </citation>
    <scope>NUCLEOTIDE SEQUENCE [LARGE SCALE GENOMIC DNA]</scope>
    <source>
        <strain evidence="2 3">Xinb3</strain>
        <tissue evidence="2">Complete organism</tissue>
    </source>
</reference>
<evidence type="ECO:0000313" key="3">
    <source>
        <dbReference type="Proteomes" id="UP000076858"/>
    </source>
</evidence>
<name>A0A164E6C8_9CRUS</name>
<keyword evidence="1" id="KW-0472">Membrane</keyword>
<sequence length="55" mass="5733">TEQGDGAESAETQPLSTYLIASCMVLIALSCIFVSLLCLAIKHVCLLSSAATFTP</sequence>
<dbReference type="EMBL" id="LRGB01024834">
    <property type="protein sequence ID" value="KZR96476.1"/>
    <property type="molecule type" value="Genomic_DNA"/>
</dbReference>
<gene>
    <name evidence="2" type="ORF">APZ42_009162</name>
</gene>
<feature type="transmembrane region" description="Helical" evidence="1">
    <location>
        <begin position="18"/>
        <end position="41"/>
    </location>
</feature>
<keyword evidence="1" id="KW-1133">Transmembrane helix</keyword>
<dbReference type="Proteomes" id="UP000076858">
    <property type="component" value="Unassembled WGS sequence"/>
</dbReference>